<dbReference type="SUPFAM" id="SSF51197">
    <property type="entry name" value="Clavaminate synthase-like"/>
    <property type="match status" value="1"/>
</dbReference>
<dbReference type="AlphaFoldDB" id="E3RYN8"/>
<protein>
    <submittedName>
        <fullName evidence="1">Uncharacterized protein</fullName>
    </submittedName>
</protein>
<dbReference type="PANTHER" id="PTHR31630">
    <property type="entry name" value="PHYTANOYL-COA DIOXYGENASE-RELATED-RELATED"/>
    <property type="match status" value="1"/>
</dbReference>
<dbReference type="HOGENOM" id="CLU_049199_0_0_1"/>
<keyword evidence="2" id="KW-1185">Reference proteome</keyword>
<evidence type="ECO:0000313" key="2">
    <source>
        <dbReference type="Proteomes" id="UP000001067"/>
    </source>
</evidence>
<dbReference type="PANTHER" id="PTHR31630:SF6">
    <property type="entry name" value="PHYTANOYL-COA DIOXYGENASE-RELATED"/>
    <property type="match status" value="1"/>
</dbReference>
<dbReference type="eggNOG" id="ENOG502R5WG">
    <property type="taxonomic scope" value="Eukaryota"/>
</dbReference>
<dbReference type="Proteomes" id="UP000001067">
    <property type="component" value="Unassembled WGS sequence"/>
</dbReference>
<gene>
    <name evidence="1" type="ORF">PTT_14679</name>
</gene>
<dbReference type="KEGG" id="pte:PTT_14679"/>
<dbReference type="EMBL" id="GL535929">
    <property type="protein sequence ID" value="EFQ89138.1"/>
    <property type="molecule type" value="Genomic_DNA"/>
</dbReference>
<organism evidence="2">
    <name type="scientific">Pyrenophora teres f. teres (strain 0-1)</name>
    <name type="common">Barley net blotch fungus</name>
    <name type="synonym">Drechslera teres f. teres</name>
    <dbReference type="NCBI Taxonomy" id="861557"/>
    <lineage>
        <taxon>Eukaryota</taxon>
        <taxon>Fungi</taxon>
        <taxon>Dikarya</taxon>
        <taxon>Ascomycota</taxon>
        <taxon>Pezizomycotina</taxon>
        <taxon>Dothideomycetes</taxon>
        <taxon>Pleosporomycetidae</taxon>
        <taxon>Pleosporales</taxon>
        <taxon>Pleosporineae</taxon>
        <taxon>Pleosporaceae</taxon>
        <taxon>Pyrenophora</taxon>
    </lineage>
</organism>
<name>E3RYN8_PYRTT</name>
<dbReference type="OrthoDB" id="445007at2759"/>
<proteinExistence type="predicted"/>
<sequence>MSLLSYGELLCSFDGKNITLSRQKDLTWSPWPHCDQNENRKGMQCFQGLLNYQPYSTKDGGLILMKGSSKLFDELFAKKREQDEHEDKPPPEEETRDLFIFKEEDVKWFESRGYTLQKINIGPGDLGDLIRHVQYVCMTPPKFAKEQDIKLKSELFHDSQGTTHWPHYNIHKAGPPLRNGKLCPKNRTEPLEKLIITDRILQLAGVKAC</sequence>
<evidence type="ECO:0000313" key="1">
    <source>
        <dbReference type="EMBL" id="EFQ89138.1"/>
    </source>
</evidence>
<accession>E3RYN8</accession>
<reference evidence="1 2" key="1">
    <citation type="journal article" date="2010" name="Genome Biol.">
        <title>A first genome assembly of the barley fungal pathogen Pyrenophora teres f. teres.</title>
        <authorList>
            <person name="Ellwood S.R."/>
            <person name="Liu Z."/>
            <person name="Syme R.A."/>
            <person name="Lai Z."/>
            <person name="Hane J.K."/>
            <person name="Keiper F."/>
            <person name="Moffat C.S."/>
            <person name="Oliver R.P."/>
            <person name="Friesen T.L."/>
        </authorList>
    </citation>
    <scope>NUCLEOTIDE SEQUENCE [LARGE SCALE GENOMIC DNA]</scope>
    <source>
        <strain evidence="1 2">0-1</strain>
    </source>
</reference>